<evidence type="ECO:0000313" key="1">
    <source>
        <dbReference type="EMBL" id="USG66645.1"/>
    </source>
</evidence>
<reference evidence="1" key="1">
    <citation type="submission" date="2022-06" db="EMBL/GenBank/DDBJ databases">
        <title>Genome sequencing of Brevibacillus sp. BB3-R1.</title>
        <authorList>
            <person name="Heo J."/>
            <person name="Lee D."/>
            <person name="Won M."/>
            <person name="Han B.-H."/>
            <person name="Hong S.-B."/>
            <person name="Kwon S.-W."/>
        </authorList>
    </citation>
    <scope>NUCLEOTIDE SEQUENCE</scope>
    <source>
        <strain evidence="1">BB3-R1</strain>
    </source>
</reference>
<accession>A0ABY4WHN1</accession>
<dbReference type="EMBL" id="CP098755">
    <property type="protein sequence ID" value="USG66645.1"/>
    <property type="molecule type" value="Genomic_DNA"/>
</dbReference>
<evidence type="ECO:0000313" key="2">
    <source>
        <dbReference type="Proteomes" id="UP001056500"/>
    </source>
</evidence>
<gene>
    <name evidence="1" type="ORF">NDK47_04915</name>
</gene>
<proteinExistence type="predicted"/>
<dbReference type="SUPFAM" id="SSF52540">
    <property type="entry name" value="P-loop containing nucleoside triphosphate hydrolases"/>
    <property type="match status" value="1"/>
</dbReference>
<dbReference type="Gene3D" id="3.40.50.300">
    <property type="entry name" value="P-loop containing nucleotide triphosphate hydrolases"/>
    <property type="match status" value="1"/>
</dbReference>
<keyword evidence="1" id="KW-0067">ATP-binding</keyword>
<dbReference type="GO" id="GO:0005524">
    <property type="term" value="F:ATP binding"/>
    <property type="evidence" value="ECO:0007669"/>
    <property type="project" value="UniProtKB-KW"/>
</dbReference>
<protein>
    <submittedName>
        <fullName evidence="1">ATP-binding protein</fullName>
    </submittedName>
</protein>
<dbReference type="RefSeq" id="WP_251873753.1">
    <property type="nucleotide sequence ID" value="NZ_CP098755.1"/>
</dbReference>
<organism evidence="1 2">
    <name type="scientific">Brevibacillus ruminantium</name>
    <dbReference type="NCBI Taxonomy" id="2950604"/>
    <lineage>
        <taxon>Bacteria</taxon>
        <taxon>Bacillati</taxon>
        <taxon>Bacillota</taxon>
        <taxon>Bacilli</taxon>
        <taxon>Bacillales</taxon>
        <taxon>Paenibacillaceae</taxon>
        <taxon>Brevibacillus</taxon>
    </lineage>
</organism>
<dbReference type="Proteomes" id="UP001056500">
    <property type="component" value="Chromosome"/>
</dbReference>
<sequence>MGRKLDEQQLERTKLFVGRNRELGALREWLDDPEAPFRVYSISGMGGIGKTSLMAEMLQTAKKRDVTGIWLDGRFCAPTPVGFLDYVSATVGLEKWEQPLPHPLQPFWEASPQRRIILCIDNFESVTLLEGWLLEVFFPKLPAQGIAIVLASRPSLSPAWKTHPAWGRQIVELPLSHFSFEETVAFLASTGSFRQELAGEMARATDGHPLSLALNVEAALRQKSWSVRDNLVVSQTISAHLLRELTLPELQPMVDVLITLQHANQEMLSLVLDEPVTVHQYQSLQGMSFIQTEPDGLALHDVARMHLLRDFGQREPQRLDDLRNKAASILYQKLQSAERGKRRSIASQLLLLCKSAFPLDKLYFDFSADTLISPMQQIQASDLPALHELLRHWCSYSVDPWQSEPYYRFLDEIAIHFPESIVVIRGDDGQPVGMFITVLLHKETSRILARYFPAEIQECCTPEELSCEPDQADTYFAVLGTATDQLPGYTREELVGLLTLDRLSLLGEGTRAVLVATNPDLKMTLQQLGFRLRPTRTRDCDTSFAQADVLELDLRQERFGDWAMSFFRQPEPLHTATDTALVTEKQVRSMLSSLLSPAELHTYVEYFPEMVSGAQLQKHLLSLIEGQLEGLSQTDQQLLKAAYVTHANNMIAAALACNMSRATFYRHLRSAVSHLAWILNH</sequence>
<name>A0ABY4WHN1_9BACL</name>
<dbReference type="InterPro" id="IPR027417">
    <property type="entry name" value="P-loop_NTPase"/>
</dbReference>
<keyword evidence="2" id="KW-1185">Reference proteome</keyword>
<keyword evidence="1" id="KW-0547">Nucleotide-binding</keyword>